<reference evidence="1" key="1">
    <citation type="submission" date="2021-02" db="EMBL/GenBank/DDBJ databases">
        <authorList>
            <person name="Nowell W R."/>
        </authorList>
    </citation>
    <scope>NUCLEOTIDE SEQUENCE</scope>
</reference>
<dbReference type="OrthoDB" id="10446872at2759"/>
<protein>
    <submittedName>
        <fullName evidence="1">Uncharacterized protein</fullName>
    </submittedName>
</protein>
<evidence type="ECO:0000313" key="3">
    <source>
        <dbReference type="Proteomes" id="UP000663829"/>
    </source>
</evidence>
<accession>A0A815MT96</accession>
<dbReference type="Proteomes" id="UP000663829">
    <property type="component" value="Unassembled WGS sequence"/>
</dbReference>
<dbReference type="EMBL" id="CAJOBC010083897">
    <property type="protein sequence ID" value="CAF4308521.1"/>
    <property type="molecule type" value="Genomic_DNA"/>
</dbReference>
<sequence length="107" mass="12485">MCQHVDSLTTVLCDQQSYTLCPHCSQKLCLDHINDHQLIVKENLAMTVDCTNVVKMKLDDFNEINEMKFNALQNLDTWKKEMAEFITKVHDESVEKITFCYRPIYGP</sequence>
<name>A0A815MT96_9BILA</name>
<comment type="caution">
    <text evidence="1">The sequence shown here is derived from an EMBL/GenBank/DDBJ whole genome shotgun (WGS) entry which is preliminary data.</text>
</comment>
<keyword evidence="3" id="KW-1185">Reference proteome</keyword>
<dbReference type="Proteomes" id="UP000681722">
    <property type="component" value="Unassembled WGS sequence"/>
</dbReference>
<evidence type="ECO:0000313" key="1">
    <source>
        <dbReference type="EMBL" id="CAF1429228.1"/>
    </source>
</evidence>
<gene>
    <name evidence="1" type="ORF">GPM918_LOCUS33940</name>
    <name evidence="2" type="ORF">SRO942_LOCUS34634</name>
</gene>
<dbReference type="EMBL" id="CAJNOQ010018464">
    <property type="protein sequence ID" value="CAF1429228.1"/>
    <property type="molecule type" value="Genomic_DNA"/>
</dbReference>
<evidence type="ECO:0000313" key="2">
    <source>
        <dbReference type="EMBL" id="CAF4308521.1"/>
    </source>
</evidence>
<proteinExistence type="predicted"/>
<dbReference type="AlphaFoldDB" id="A0A815MT96"/>
<organism evidence="1 3">
    <name type="scientific">Didymodactylos carnosus</name>
    <dbReference type="NCBI Taxonomy" id="1234261"/>
    <lineage>
        <taxon>Eukaryota</taxon>
        <taxon>Metazoa</taxon>
        <taxon>Spiralia</taxon>
        <taxon>Gnathifera</taxon>
        <taxon>Rotifera</taxon>
        <taxon>Eurotatoria</taxon>
        <taxon>Bdelloidea</taxon>
        <taxon>Philodinida</taxon>
        <taxon>Philodinidae</taxon>
        <taxon>Didymodactylos</taxon>
    </lineage>
</organism>